<keyword evidence="2" id="KW-1185">Reference proteome</keyword>
<sequence length="123" mass="13052">MALKTCARFVLLPSQRLCAALLRSHLLPSQRFFAALLRSHLSLSRSATEHPKFLHIAGHLSLGDNARQTLAGAAICDLNFLSLARRQCAASSSTLPGRLSKQHPLAIASAAPGLSTTPSLSLS</sequence>
<reference evidence="1 2" key="1">
    <citation type="journal article" date="2022" name="Hortic Res">
        <title>A haplotype resolved chromosomal level avocado genome allows analysis of novel avocado genes.</title>
        <authorList>
            <person name="Nath O."/>
            <person name="Fletcher S.J."/>
            <person name="Hayward A."/>
            <person name="Shaw L.M."/>
            <person name="Masouleh A.K."/>
            <person name="Furtado A."/>
            <person name="Henry R.J."/>
            <person name="Mitter N."/>
        </authorList>
    </citation>
    <scope>NUCLEOTIDE SEQUENCE [LARGE SCALE GENOMIC DNA]</scope>
    <source>
        <strain evidence="2">cv. Hass</strain>
    </source>
</reference>
<gene>
    <name evidence="1" type="ORF">MRB53_012318</name>
</gene>
<organism evidence="1 2">
    <name type="scientific">Persea americana</name>
    <name type="common">Avocado</name>
    <dbReference type="NCBI Taxonomy" id="3435"/>
    <lineage>
        <taxon>Eukaryota</taxon>
        <taxon>Viridiplantae</taxon>
        <taxon>Streptophyta</taxon>
        <taxon>Embryophyta</taxon>
        <taxon>Tracheophyta</taxon>
        <taxon>Spermatophyta</taxon>
        <taxon>Magnoliopsida</taxon>
        <taxon>Magnoliidae</taxon>
        <taxon>Laurales</taxon>
        <taxon>Lauraceae</taxon>
        <taxon>Persea</taxon>
    </lineage>
</organism>
<evidence type="ECO:0000313" key="1">
    <source>
        <dbReference type="EMBL" id="KAJ8638051.1"/>
    </source>
</evidence>
<protein>
    <submittedName>
        <fullName evidence="1">Uncharacterized protein</fullName>
    </submittedName>
</protein>
<accession>A0ACC2LWZ9</accession>
<proteinExistence type="predicted"/>
<name>A0ACC2LWZ9_PERAE</name>
<evidence type="ECO:0000313" key="2">
    <source>
        <dbReference type="Proteomes" id="UP001234297"/>
    </source>
</evidence>
<comment type="caution">
    <text evidence="1">The sequence shown here is derived from an EMBL/GenBank/DDBJ whole genome shotgun (WGS) entry which is preliminary data.</text>
</comment>
<dbReference type="EMBL" id="CM056811">
    <property type="protein sequence ID" value="KAJ8638051.1"/>
    <property type="molecule type" value="Genomic_DNA"/>
</dbReference>
<dbReference type="Proteomes" id="UP001234297">
    <property type="component" value="Chromosome 3"/>
</dbReference>